<dbReference type="Proteomes" id="UP000689195">
    <property type="component" value="Unassembled WGS sequence"/>
</dbReference>
<comment type="caution">
    <text evidence="1">The sequence shown here is derived from an EMBL/GenBank/DDBJ whole genome shotgun (WGS) entry which is preliminary data.</text>
</comment>
<gene>
    <name evidence="1" type="ORF">PPENT_87.1.T1340139</name>
</gene>
<dbReference type="AlphaFoldDB" id="A0A8S1XSI0"/>
<proteinExistence type="predicted"/>
<accession>A0A8S1XSI0</accession>
<protein>
    <submittedName>
        <fullName evidence="1">Uncharacterized protein</fullName>
    </submittedName>
</protein>
<name>A0A8S1XSI0_9CILI</name>
<evidence type="ECO:0000313" key="1">
    <source>
        <dbReference type="EMBL" id="CAD8203718.1"/>
    </source>
</evidence>
<dbReference type="EMBL" id="CAJJDO010000134">
    <property type="protein sequence ID" value="CAD8203718.1"/>
    <property type="molecule type" value="Genomic_DNA"/>
</dbReference>
<evidence type="ECO:0000313" key="2">
    <source>
        <dbReference type="Proteomes" id="UP000689195"/>
    </source>
</evidence>
<reference evidence="1" key="1">
    <citation type="submission" date="2021-01" db="EMBL/GenBank/DDBJ databases">
        <authorList>
            <consortium name="Genoscope - CEA"/>
            <person name="William W."/>
        </authorList>
    </citation>
    <scope>NUCLEOTIDE SEQUENCE</scope>
</reference>
<organism evidence="1 2">
    <name type="scientific">Paramecium pentaurelia</name>
    <dbReference type="NCBI Taxonomy" id="43138"/>
    <lineage>
        <taxon>Eukaryota</taxon>
        <taxon>Sar</taxon>
        <taxon>Alveolata</taxon>
        <taxon>Ciliophora</taxon>
        <taxon>Intramacronucleata</taxon>
        <taxon>Oligohymenophorea</taxon>
        <taxon>Peniculida</taxon>
        <taxon>Parameciidae</taxon>
        <taxon>Paramecium</taxon>
    </lineage>
</organism>
<dbReference type="OrthoDB" id="10531912at2759"/>
<sequence length="220" mass="26471">MLKIFWIRSTIKQMQKKFTIQKEKSSLIENYQSFYNFQDDIKSLSEFISTDNQEKQLECQLTSQFFQQFALLFNNVILLHIFKLSTHLKILNKKSNQQIKILNLNQWIQKLQLLSKFIIIFQKTPSLNSNCQKHYKEIIMINIDTKNKKMEDRFVFVDCISDHPNCQYTTIEKVNQELNYAKNQQDLILIDFKAKNLEKYEELLNKLPQYNEKKLQLITQ</sequence>
<keyword evidence="2" id="KW-1185">Reference proteome</keyword>